<comment type="caution">
    <text evidence="3">The sequence shown here is derived from an EMBL/GenBank/DDBJ whole genome shotgun (WGS) entry which is preliminary data.</text>
</comment>
<evidence type="ECO:0000259" key="2">
    <source>
        <dbReference type="PROSITE" id="PS50110"/>
    </source>
</evidence>
<dbReference type="GO" id="GO:0000160">
    <property type="term" value="P:phosphorelay signal transduction system"/>
    <property type="evidence" value="ECO:0007669"/>
    <property type="project" value="InterPro"/>
</dbReference>
<evidence type="ECO:0000313" key="4">
    <source>
        <dbReference type="Proteomes" id="UP000249016"/>
    </source>
</evidence>
<sequence>MPMDRLQLLLADDDEDDCLFFKEALGELTLASQLTTVYNGEQLMQLLAKTTEKLPDVLFLDLNMPRKSGYECLSEIKSDPKLKQLPVIILSTSFEQAEVDRLCANGAQLCIRKPAEYSQLKGLIQQALTLLTQDSQPTTHTE</sequence>
<dbReference type="SMART" id="SM00448">
    <property type="entry name" value="REC"/>
    <property type="match status" value="1"/>
</dbReference>
<feature type="modified residue" description="4-aspartylphosphate" evidence="1">
    <location>
        <position position="61"/>
    </location>
</feature>
<dbReference type="Pfam" id="PF00072">
    <property type="entry name" value="Response_reg"/>
    <property type="match status" value="1"/>
</dbReference>
<evidence type="ECO:0000256" key="1">
    <source>
        <dbReference type="PROSITE-ProRule" id="PRU00169"/>
    </source>
</evidence>
<dbReference type="InterPro" id="IPR011006">
    <property type="entry name" value="CheY-like_superfamily"/>
</dbReference>
<keyword evidence="1" id="KW-0597">Phosphoprotein</keyword>
<reference evidence="3 4" key="1">
    <citation type="submission" date="2018-06" db="EMBL/GenBank/DDBJ databases">
        <title>Spirosoma sp. HMF3257 Genome sequencing and assembly.</title>
        <authorList>
            <person name="Kang H."/>
            <person name="Cha I."/>
            <person name="Kim H."/>
            <person name="Kang J."/>
            <person name="Joh K."/>
        </authorList>
    </citation>
    <scope>NUCLEOTIDE SEQUENCE [LARGE SCALE GENOMIC DNA]</scope>
    <source>
        <strain evidence="3 4">HMF3257</strain>
    </source>
</reference>
<dbReference type="Gene3D" id="3.40.50.2300">
    <property type="match status" value="1"/>
</dbReference>
<keyword evidence="4" id="KW-1185">Reference proteome</keyword>
<dbReference type="PANTHER" id="PTHR44520:SF2">
    <property type="entry name" value="RESPONSE REGULATOR RCP1"/>
    <property type="match status" value="1"/>
</dbReference>
<name>A0A327NQ07_9BACT</name>
<proteinExistence type="predicted"/>
<dbReference type="PANTHER" id="PTHR44520">
    <property type="entry name" value="RESPONSE REGULATOR RCP1-RELATED"/>
    <property type="match status" value="1"/>
</dbReference>
<dbReference type="EMBL" id="QLII01000001">
    <property type="protein sequence ID" value="RAI77450.1"/>
    <property type="molecule type" value="Genomic_DNA"/>
</dbReference>
<accession>A0A327NQ07</accession>
<dbReference type="AlphaFoldDB" id="A0A327NQ07"/>
<evidence type="ECO:0000313" key="3">
    <source>
        <dbReference type="EMBL" id="RAI77450.1"/>
    </source>
</evidence>
<dbReference type="SUPFAM" id="SSF52172">
    <property type="entry name" value="CheY-like"/>
    <property type="match status" value="1"/>
</dbReference>
<dbReference type="InterPro" id="IPR052893">
    <property type="entry name" value="TCS_response_regulator"/>
</dbReference>
<protein>
    <submittedName>
        <fullName evidence="3">Response regulator</fullName>
    </submittedName>
</protein>
<dbReference type="PROSITE" id="PS50110">
    <property type="entry name" value="RESPONSE_REGULATORY"/>
    <property type="match status" value="1"/>
</dbReference>
<feature type="domain" description="Response regulatory" evidence="2">
    <location>
        <begin position="7"/>
        <end position="128"/>
    </location>
</feature>
<dbReference type="InterPro" id="IPR001789">
    <property type="entry name" value="Sig_transdc_resp-reg_receiver"/>
</dbReference>
<gene>
    <name evidence="3" type="ORF">HMF3257_30670</name>
</gene>
<dbReference type="Proteomes" id="UP000249016">
    <property type="component" value="Unassembled WGS sequence"/>
</dbReference>
<organism evidence="3 4">
    <name type="scientific">Spirosoma telluris</name>
    <dbReference type="NCBI Taxonomy" id="2183553"/>
    <lineage>
        <taxon>Bacteria</taxon>
        <taxon>Pseudomonadati</taxon>
        <taxon>Bacteroidota</taxon>
        <taxon>Cytophagia</taxon>
        <taxon>Cytophagales</taxon>
        <taxon>Cytophagaceae</taxon>
        <taxon>Spirosoma</taxon>
    </lineage>
</organism>